<keyword evidence="3 6" id="KW-0812">Transmembrane</keyword>
<comment type="subcellular location">
    <subcellularLocation>
        <location evidence="1">Cell membrane</location>
        <topology evidence="1">Multi-pass membrane protein</topology>
    </subcellularLocation>
</comment>
<dbReference type="Gene3D" id="3.40.1710.10">
    <property type="entry name" value="abc type-2 transporter like domain"/>
    <property type="match status" value="1"/>
</dbReference>
<evidence type="ECO:0000256" key="5">
    <source>
        <dbReference type="ARBA" id="ARBA00023136"/>
    </source>
</evidence>
<evidence type="ECO:0000256" key="4">
    <source>
        <dbReference type="ARBA" id="ARBA00022989"/>
    </source>
</evidence>
<dbReference type="GO" id="GO:0140359">
    <property type="term" value="F:ABC-type transporter activity"/>
    <property type="evidence" value="ECO:0007669"/>
    <property type="project" value="InterPro"/>
</dbReference>
<dbReference type="Pfam" id="PF12698">
    <property type="entry name" value="ABC2_membrane_3"/>
    <property type="match status" value="1"/>
</dbReference>
<feature type="transmembrane region" description="Helical" evidence="6">
    <location>
        <begin position="271"/>
        <end position="294"/>
    </location>
</feature>
<evidence type="ECO:0000256" key="2">
    <source>
        <dbReference type="ARBA" id="ARBA00022475"/>
    </source>
</evidence>
<feature type="transmembrane region" description="Helical" evidence="6">
    <location>
        <begin position="25"/>
        <end position="43"/>
    </location>
</feature>
<evidence type="ECO:0000259" key="7">
    <source>
        <dbReference type="Pfam" id="PF12698"/>
    </source>
</evidence>
<sequence>MDTMKNGFWKVFFYEWKTIIKKPSIILWTLGVPLAIFILYAAIFGDGVLRELPIAILDEDKTSISRELIRQIDANSTLDFTKEVNTEGEGLKLIQTSHVFGLVIIPNNFKKDISRGKTVNVVLYVNNDYMTPAGLINKGFNTVVGSFSTSAKVNVIMKSGASSLQAKNVVQPVIMRSHTLFNPFVNYAYYLCLSLFPMALQLTVMITTLYLLGSVLKYNKGKSLYKLSGNNVFFAFFGKILPYTIIFSLLTILMVAYLFGYLGIPINTSIVNVYILTLILIVVYQLMAVFFVTISKDFRSLCAMGGGYSSLAYSFSGYTFPQEGMPTAIKILDSIFPFASYARALTNIAIKGMPLIESLPYLIGFGVFSLIGLLSLKKFSYQLQKGGYYEK</sequence>
<dbReference type="Proteomes" id="UP001184861">
    <property type="component" value="Unassembled WGS sequence"/>
</dbReference>
<organism evidence="8 9">
    <name type="scientific">Chryseobacterium rhizosphaerae</name>
    <dbReference type="NCBI Taxonomy" id="395937"/>
    <lineage>
        <taxon>Bacteria</taxon>
        <taxon>Pseudomonadati</taxon>
        <taxon>Bacteroidota</taxon>
        <taxon>Flavobacteriia</taxon>
        <taxon>Flavobacteriales</taxon>
        <taxon>Weeksellaceae</taxon>
        <taxon>Chryseobacterium group</taxon>
        <taxon>Chryseobacterium</taxon>
    </lineage>
</organism>
<evidence type="ECO:0000256" key="3">
    <source>
        <dbReference type="ARBA" id="ARBA00022692"/>
    </source>
</evidence>
<dbReference type="InterPro" id="IPR051449">
    <property type="entry name" value="ABC-2_transporter_component"/>
</dbReference>
<dbReference type="AlphaFoldDB" id="A0AAE3YDR0"/>
<evidence type="ECO:0000256" key="6">
    <source>
        <dbReference type="SAM" id="Phobius"/>
    </source>
</evidence>
<gene>
    <name evidence="8" type="ORF">J2787_004089</name>
</gene>
<feature type="transmembrane region" description="Helical" evidence="6">
    <location>
        <begin position="359"/>
        <end position="376"/>
    </location>
</feature>
<feature type="transmembrane region" description="Helical" evidence="6">
    <location>
        <begin position="233"/>
        <end position="259"/>
    </location>
</feature>
<reference evidence="8" key="1">
    <citation type="submission" date="2023-07" db="EMBL/GenBank/DDBJ databases">
        <title>Sorghum-associated microbial communities from plants grown in Nebraska, USA.</title>
        <authorList>
            <person name="Schachtman D."/>
        </authorList>
    </citation>
    <scope>NUCLEOTIDE SEQUENCE</scope>
    <source>
        <strain evidence="8">DS2360</strain>
    </source>
</reference>
<comment type="caution">
    <text evidence="8">The sequence shown here is derived from an EMBL/GenBank/DDBJ whole genome shotgun (WGS) entry which is preliminary data.</text>
</comment>
<feature type="transmembrane region" description="Helical" evidence="6">
    <location>
        <begin position="187"/>
        <end position="212"/>
    </location>
</feature>
<dbReference type="PANTHER" id="PTHR30294:SF47">
    <property type="entry name" value="INNER MEMBRANE TRANSPORT PERMEASE YHHJ"/>
    <property type="match status" value="1"/>
</dbReference>
<dbReference type="PANTHER" id="PTHR30294">
    <property type="entry name" value="MEMBRANE COMPONENT OF ABC TRANSPORTER YHHJ-RELATED"/>
    <property type="match status" value="1"/>
</dbReference>
<accession>A0AAE3YDR0</accession>
<proteinExistence type="predicted"/>
<evidence type="ECO:0000256" key="1">
    <source>
        <dbReference type="ARBA" id="ARBA00004651"/>
    </source>
</evidence>
<protein>
    <submittedName>
        <fullName evidence="8">ABC-2 type transport system permease protein</fullName>
    </submittedName>
</protein>
<evidence type="ECO:0000313" key="8">
    <source>
        <dbReference type="EMBL" id="MDR6528652.1"/>
    </source>
</evidence>
<feature type="domain" description="ABC-2 type transporter transmembrane" evidence="7">
    <location>
        <begin position="24"/>
        <end position="371"/>
    </location>
</feature>
<dbReference type="RefSeq" id="WP_309947897.1">
    <property type="nucleotide sequence ID" value="NZ_JAVDQY010000005.1"/>
</dbReference>
<keyword evidence="4 6" id="KW-1133">Transmembrane helix</keyword>
<keyword evidence="2" id="KW-1003">Cell membrane</keyword>
<dbReference type="GO" id="GO:0005886">
    <property type="term" value="C:plasma membrane"/>
    <property type="evidence" value="ECO:0007669"/>
    <property type="project" value="UniProtKB-SubCell"/>
</dbReference>
<name>A0AAE3YDR0_9FLAO</name>
<keyword evidence="5 6" id="KW-0472">Membrane</keyword>
<evidence type="ECO:0000313" key="9">
    <source>
        <dbReference type="Proteomes" id="UP001184861"/>
    </source>
</evidence>
<dbReference type="InterPro" id="IPR013525">
    <property type="entry name" value="ABC2_TM"/>
</dbReference>
<dbReference type="EMBL" id="JAVDQY010000005">
    <property type="protein sequence ID" value="MDR6528652.1"/>
    <property type="molecule type" value="Genomic_DNA"/>
</dbReference>